<evidence type="ECO:0000313" key="5">
    <source>
        <dbReference type="EMBL" id="AUP81229.1"/>
    </source>
</evidence>
<dbReference type="InterPro" id="IPR011990">
    <property type="entry name" value="TPR-like_helical_dom_sf"/>
</dbReference>
<evidence type="ECO:0000256" key="4">
    <source>
        <dbReference type="SAM" id="Coils"/>
    </source>
</evidence>
<feature type="repeat" description="TPR" evidence="3">
    <location>
        <begin position="376"/>
        <end position="409"/>
    </location>
</feature>
<keyword evidence="2 3" id="KW-0802">TPR repeat</keyword>
<keyword evidence="1" id="KW-0677">Repeat</keyword>
<name>A0A2K9PVX8_9FLAO</name>
<feature type="repeat" description="TPR" evidence="3">
    <location>
        <begin position="514"/>
        <end position="547"/>
    </location>
</feature>
<dbReference type="KEGG" id="fek:C1H87_21930"/>
<dbReference type="Gene3D" id="1.25.40.10">
    <property type="entry name" value="Tetratricopeptide repeat domain"/>
    <property type="match status" value="2"/>
</dbReference>
<keyword evidence="6" id="KW-1185">Reference proteome</keyword>
<evidence type="ECO:0000256" key="1">
    <source>
        <dbReference type="ARBA" id="ARBA00022737"/>
    </source>
</evidence>
<evidence type="ECO:0000256" key="3">
    <source>
        <dbReference type="PROSITE-ProRule" id="PRU00339"/>
    </source>
</evidence>
<reference evidence="5 6" key="1">
    <citation type="submission" date="2018-01" db="EMBL/GenBank/DDBJ databases">
        <title>Complete genome sequence of Flavivirga eckloniae ECD14 isolated from seaweed Ecklonia cava.</title>
        <authorList>
            <person name="Lee J.H."/>
            <person name="Baik K.S."/>
            <person name="Seong C.N."/>
        </authorList>
    </citation>
    <scope>NUCLEOTIDE SEQUENCE [LARGE SCALE GENOMIC DNA]</scope>
    <source>
        <strain evidence="5 6">ECD14</strain>
    </source>
</reference>
<evidence type="ECO:0000313" key="6">
    <source>
        <dbReference type="Proteomes" id="UP000235826"/>
    </source>
</evidence>
<dbReference type="Pfam" id="PF13181">
    <property type="entry name" value="TPR_8"/>
    <property type="match status" value="2"/>
</dbReference>
<dbReference type="InterPro" id="IPR019734">
    <property type="entry name" value="TPR_rpt"/>
</dbReference>
<dbReference type="PANTHER" id="PTHR45641">
    <property type="entry name" value="TETRATRICOPEPTIDE REPEAT PROTEIN (AFU_ORTHOLOGUE AFUA_6G03870)"/>
    <property type="match status" value="1"/>
</dbReference>
<organism evidence="5 6">
    <name type="scientific">Flavivirga eckloniae</name>
    <dbReference type="NCBI Taxonomy" id="1803846"/>
    <lineage>
        <taxon>Bacteria</taxon>
        <taxon>Pseudomonadati</taxon>
        <taxon>Bacteroidota</taxon>
        <taxon>Flavobacteriia</taxon>
        <taxon>Flavobacteriales</taxon>
        <taxon>Flavobacteriaceae</taxon>
        <taxon>Flavivirga</taxon>
    </lineage>
</organism>
<protein>
    <submittedName>
        <fullName evidence="5">Uncharacterized protein</fullName>
    </submittedName>
</protein>
<dbReference type="EMBL" id="CP025791">
    <property type="protein sequence ID" value="AUP81229.1"/>
    <property type="molecule type" value="Genomic_DNA"/>
</dbReference>
<dbReference type="PROSITE" id="PS50005">
    <property type="entry name" value="TPR"/>
    <property type="match status" value="3"/>
</dbReference>
<accession>A0A2K9PVX8</accession>
<dbReference type="Proteomes" id="UP000235826">
    <property type="component" value="Chromosome"/>
</dbReference>
<sequence>MKTLAPNILIFLVIFLTIRGKVDAQSKLDGKVYQQSSSWTPIEGIWVNEVDSNGDFSKADGSFSLKFNNKTKGQAVFPKIGNQNANIVQDKYGKEWELINDKEIEYVIIPEKSDEKNLLKLILAPKGQRDLAAQKYYKIIKTSSDTKLAKLEGELIEIRNTLGERDSLVIQKDKQLEVYKGLCDSLRLYKEAVELASINLDGASERVKRYKKLLDQGVKIEEARKELNPEKAEKEALRGGELERASVNEIRRAARIATLGFRFDKAISLYDRITHVLKTNRRNIFDIAENLTEVGLLCKEVGMDKKALGYFEEAISIMYENNVSEHPILGRALNIQGNIFQSLNQYKKAEKKLLGSLEIHENYAKKNTFKFNPFLANNLSNLGALYIKWGRYEEAEPFLLKAYKIYDQFIKAGNQAYIIDILAIKINLGGLYQGLGEFQKSESILLEAIEDQKEYPNKTSLEFNETLVKLLNNLGMSSIYLKKYKQAEFVFLKTLKIYYEYFSKNLKKYGSEYASTLANLGTVFREQQEYAKAEKAFLDALKIHQAFGTNVEGKFGLDVIAILNKLGSLYYVTKDYKKAEETYIKSLTIIDKVGATKPEAYIIEMIETKLSLPPVYEASMTEENFETHKKKILKLLTSAKKDFELYNPNNADIKGFMKSAIAYEKYIVNLDVSTIVYKNLAKEIQNLEKKLDTERSNESIVHQLQKVIAKLKGFLKKYPEHIYARKSLSANYGNLSWYALLTKDFKLSENSAKEGLNMDPSQKWINTNLALSLILQDKYESGREIYLRLKDKPYRKANYSKTFLEDITTLQKAGITHPDFKKIVKLLND</sequence>
<dbReference type="OrthoDB" id="1017207at2"/>
<proteinExistence type="predicted"/>
<feature type="repeat" description="TPR" evidence="3">
    <location>
        <begin position="560"/>
        <end position="593"/>
    </location>
</feature>
<dbReference type="AlphaFoldDB" id="A0A2K9PVX8"/>
<feature type="coiled-coil region" evidence="4">
    <location>
        <begin position="670"/>
        <end position="697"/>
    </location>
</feature>
<dbReference type="SMART" id="SM00028">
    <property type="entry name" value="TPR"/>
    <property type="match status" value="7"/>
</dbReference>
<dbReference type="Pfam" id="PF13374">
    <property type="entry name" value="TPR_10"/>
    <property type="match status" value="1"/>
</dbReference>
<dbReference type="RefSeq" id="WP_102757872.1">
    <property type="nucleotide sequence ID" value="NZ_CP025791.1"/>
</dbReference>
<evidence type="ECO:0000256" key="2">
    <source>
        <dbReference type="ARBA" id="ARBA00022803"/>
    </source>
</evidence>
<dbReference type="SUPFAM" id="SSF48452">
    <property type="entry name" value="TPR-like"/>
    <property type="match status" value="3"/>
</dbReference>
<dbReference type="PANTHER" id="PTHR45641:SF19">
    <property type="entry name" value="NEPHROCYSTIN-3"/>
    <property type="match status" value="1"/>
</dbReference>
<keyword evidence="4" id="KW-0175">Coiled coil</keyword>
<gene>
    <name evidence="5" type="ORF">C1H87_21930</name>
</gene>